<dbReference type="RefSeq" id="XP_046007108.1">
    <property type="nucleotide sequence ID" value="XM_046155215.1"/>
</dbReference>
<evidence type="ECO:0000313" key="3">
    <source>
        <dbReference type="Proteomes" id="UP000756346"/>
    </source>
</evidence>
<proteinExistence type="predicted"/>
<organism evidence="2 3">
    <name type="scientific">Microdochium trichocladiopsis</name>
    <dbReference type="NCBI Taxonomy" id="1682393"/>
    <lineage>
        <taxon>Eukaryota</taxon>
        <taxon>Fungi</taxon>
        <taxon>Dikarya</taxon>
        <taxon>Ascomycota</taxon>
        <taxon>Pezizomycotina</taxon>
        <taxon>Sordariomycetes</taxon>
        <taxon>Xylariomycetidae</taxon>
        <taxon>Xylariales</taxon>
        <taxon>Microdochiaceae</taxon>
        <taxon>Microdochium</taxon>
    </lineage>
</organism>
<reference evidence="2" key="1">
    <citation type="journal article" date="2021" name="Nat. Commun.">
        <title>Genetic determinants of endophytism in the Arabidopsis root mycobiome.</title>
        <authorList>
            <person name="Mesny F."/>
            <person name="Miyauchi S."/>
            <person name="Thiergart T."/>
            <person name="Pickel B."/>
            <person name="Atanasova L."/>
            <person name="Karlsson M."/>
            <person name="Huettel B."/>
            <person name="Barry K.W."/>
            <person name="Haridas S."/>
            <person name="Chen C."/>
            <person name="Bauer D."/>
            <person name="Andreopoulos W."/>
            <person name="Pangilinan J."/>
            <person name="LaButti K."/>
            <person name="Riley R."/>
            <person name="Lipzen A."/>
            <person name="Clum A."/>
            <person name="Drula E."/>
            <person name="Henrissat B."/>
            <person name="Kohler A."/>
            <person name="Grigoriev I.V."/>
            <person name="Martin F.M."/>
            <person name="Hacquard S."/>
        </authorList>
    </citation>
    <scope>NUCLEOTIDE SEQUENCE</scope>
    <source>
        <strain evidence="2">MPI-CAGE-CH-0230</strain>
    </source>
</reference>
<evidence type="ECO:0000313" key="2">
    <source>
        <dbReference type="EMBL" id="KAH7020907.1"/>
    </source>
</evidence>
<evidence type="ECO:0000256" key="1">
    <source>
        <dbReference type="SAM" id="MobiDB-lite"/>
    </source>
</evidence>
<accession>A0A9P9BKS8</accession>
<feature type="region of interest" description="Disordered" evidence="1">
    <location>
        <begin position="27"/>
        <end position="66"/>
    </location>
</feature>
<gene>
    <name evidence="2" type="ORF">B0I36DRAFT_333408</name>
</gene>
<keyword evidence="3" id="KW-1185">Reference proteome</keyword>
<dbReference type="GeneID" id="70184761"/>
<dbReference type="EMBL" id="JAGTJQ010000010">
    <property type="protein sequence ID" value="KAH7020907.1"/>
    <property type="molecule type" value="Genomic_DNA"/>
</dbReference>
<dbReference type="Proteomes" id="UP000756346">
    <property type="component" value="Unassembled WGS sequence"/>
</dbReference>
<protein>
    <submittedName>
        <fullName evidence="2">Uncharacterized protein</fullName>
    </submittedName>
</protein>
<name>A0A9P9BKS8_9PEZI</name>
<feature type="compositionally biased region" description="Basic and acidic residues" evidence="1">
    <location>
        <begin position="39"/>
        <end position="51"/>
    </location>
</feature>
<dbReference type="AlphaFoldDB" id="A0A9P9BKS8"/>
<sequence>MPLQLCTSASTLPGLISGASALHMGMNPVRTDYQPLPTEPREATPHADRTRNSYVAPRGGPDEPPHLHALLLITETA</sequence>
<comment type="caution">
    <text evidence="2">The sequence shown here is derived from an EMBL/GenBank/DDBJ whole genome shotgun (WGS) entry which is preliminary data.</text>
</comment>